<organism evidence="2">
    <name type="scientific">uncultured planctomycete 6N14</name>
    <dbReference type="NCBI Taxonomy" id="455069"/>
    <lineage>
        <taxon>Bacteria</taxon>
        <taxon>Pseudomonadati</taxon>
        <taxon>Planctomycetota</taxon>
        <taxon>Planctomycetia</taxon>
        <taxon>Planctomycetales</taxon>
        <taxon>environmental samples</taxon>
    </lineage>
</organism>
<sequence length="84" mass="8997">MCLPVGGRIGCGFLAFFAIFFVLNDWQVDGGGGKTPCHRLVGIVRWAVRVYLDQGVAQSQDQSCVQSGLAPNLPQFSGPLRSSV</sequence>
<name>A9LGU8_9BACT</name>
<gene>
    <name evidence="2" type="ORF">6N14_26</name>
</gene>
<evidence type="ECO:0000313" key="2">
    <source>
        <dbReference type="EMBL" id="ABX10619.1"/>
    </source>
</evidence>
<keyword evidence="1" id="KW-1133">Transmembrane helix</keyword>
<protein>
    <submittedName>
        <fullName evidence="2">Uncharacterized protein</fullName>
    </submittedName>
</protein>
<dbReference type="AlphaFoldDB" id="A9LGU8"/>
<feature type="transmembrane region" description="Helical" evidence="1">
    <location>
        <begin position="6"/>
        <end position="24"/>
    </location>
</feature>
<dbReference type="EMBL" id="EF591885">
    <property type="protein sequence ID" value="ABX10619.1"/>
    <property type="molecule type" value="Genomic_DNA"/>
</dbReference>
<accession>A9LGU8</accession>
<keyword evidence="1" id="KW-0472">Membrane</keyword>
<reference evidence="2" key="1">
    <citation type="journal article" date="2007" name="ISME J.">
        <title>Fosmids of novel marine Planctomycetes from the Namibian and Oregon coast upwelling systems and their cross-comparison with planctomycete genomes.</title>
        <authorList>
            <person name="Woebken D."/>
            <person name="Teeling H."/>
            <person name="Wecker P."/>
            <person name="Dumitriu A."/>
            <person name="Kostadinov I."/>
            <person name="DeLong E.F."/>
            <person name="Amann R."/>
            <person name="Gloeckner F.O."/>
        </authorList>
    </citation>
    <scope>NUCLEOTIDE SEQUENCE</scope>
</reference>
<keyword evidence="1" id="KW-0812">Transmembrane</keyword>
<proteinExistence type="predicted"/>
<evidence type="ECO:0000256" key="1">
    <source>
        <dbReference type="SAM" id="Phobius"/>
    </source>
</evidence>